<dbReference type="AlphaFoldDB" id="K5W6A9"/>
<dbReference type="RefSeq" id="XP_007397176.1">
    <property type="nucleotide sequence ID" value="XM_007397114.1"/>
</dbReference>
<sequence>MPTVSFRRQRILPSSPRAKSPARVDLKEHCPPRSKYTAHNEPSVRSILSGERAFFT</sequence>
<proteinExistence type="predicted"/>
<accession>K5W6A9</accession>
<organism evidence="2 3">
    <name type="scientific">Phanerochaete carnosa (strain HHB-10118-sp)</name>
    <name type="common">White-rot fungus</name>
    <name type="synonym">Peniophora carnosa</name>
    <dbReference type="NCBI Taxonomy" id="650164"/>
    <lineage>
        <taxon>Eukaryota</taxon>
        <taxon>Fungi</taxon>
        <taxon>Dikarya</taxon>
        <taxon>Basidiomycota</taxon>
        <taxon>Agaricomycotina</taxon>
        <taxon>Agaricomycetes</taxon>
        <taxon>Polyporales</taxon>
        <taxon>Phanerochaetaceae</taxon>
        <taxon>Phanerochaete</taxon>
    </lineage>
</organism>
<dbReference type="EMBL" id="JH930473">
    <property type="protein sequence ID" value="EKM54484.1"/>
    <property type="molecule type" value="Genomic_DNA"/>
</dbReference>
<dbReference type="HOGENOM" id="CLU_3014926_0_0_1"/>
<dbReference type="KEGG" id="pco:PHACADRAFT_196913"/>
<keyword evidence="3" id="KW-1185">Reference proteome</keyword>
<protein>
    <submittedName>
        <fullName evidence="2">Uncharacterized protein</fullName>
    </submittedName>
</protein>
<dbReference type="GeneID" id="18911180"/>
<dbReference type="InParanoid" id="K5W6A9"/>
<evidence type="ECO:0000313" key="3">
    <source>
        <dbReference type="Proteomes" id="UP000008370"/>
    </source>
</evidence>
<reference evidence="2 3" key="1">
    <citation type="journal article" date="2012" name="BMC Genomics">
        <title>Comparative genomics of the white-rot fungi, Phanerochaete carnosa and P. chrysosporium, to elucidate the genetic basis of the distinct wood types they colonize.</title>
        <authorList>
            <person name="Suzuki H."/>
            <person name="MacDonald J."/>
            <person name="Syed K."/>
            <person name="Salamov A."/>
            <person name="Hori C."/>
            <person name="Aerts A."/>
            <person name="Henrissat B."/>
            <person name="Wiebenga A."/>
            <person name="vanKuyk P.A."/>
            <person name="Barry K."/>
            <person name="Lindquist E."/>
            <person name="LaButti K."/>
            <person name="Lapidus A."/>
            <person name="Lucas S."/>
            <person name="Coutinho P."/>
            <person name="Gong Y."/>
            <person name="Samejima M."/>
            <person name="Mahadevan R."/>
            <person name="Abou-Zaid M."/>
            <person name="de Vries R.P."/>
            <person name="Igarashi K."/>
            <person name="Yadav J.S."/>
            <person name="Grigoriev I.V."/>
            <person name="Master E.R."/>
        </authorList>
    </citation>
    <scope>NUCLEOTIDE SEQUENCE [LARGE SCALE GENOMIC DNA]</scope>
    <source>
        <strain evidence="2 3">HHB-10118-sp</strain>
    </source>
</reference>
<feature type="region of interest" description="Disordered" evidence="1">
    <location>
        <begin position="1"/>
        <end position="43"/>
    </location>
</feature>
<evidence type="ECO:0000256" key="1">
    <source>
        <dbReference type="SAM" id="MobiDB-lite"/>
    </source>
</evidence>
<name>K5W6A9_PHACS</name>
<evidence type="ECO:0000313" key="2">
    <source>
        <dbReference type="EMBL" id="EKM54484.1"/>
    </source>
</evidence>
<gene>
    <name evidence="2" type="ORF">PHACADRAFT_196913</name>
</gene>
<feature type="compositionally biased region" description="Basic and acidic residues" evidence="1">
    <location>
        <begin position="22"/>
        <end position="31"/>
    </location>
</feature>
<dbReference type="Proteomes" id="UP000008370">
    <property type="component" value="Unassembled WGS sequence"/>
</dbReference>